<protein>
    <submittedName>
        <fullName evidence="6">Ribonuclease P protein subunit p30</fullName>
    </submittedName>
</protein>
<comment type="subcellular location">
    <subcellularLocation>
        <location evidence="1">Nucleus</location>
    </subcellularLocation>
</comment>
<proteinExistence type="inferred from homology"/>
<dbReference type="Pfam" id="PF01876">
    <property type="entry name" value="RNase_P_p30"/>
    <property type="match status" value="1"/>
</dbReference>
<gene>
    <name evidence="6" type="primary">Rpp30</name>
</gene>
<evidence type="ECO:0000256" key="2">
    <source>
        <dbReference type="ARBA" id="ARBA00007331"/>
    </source>
</evidence>
<dbReference type="SUPFAM" id="SSF89550">
    <property type="entry name" value="PHP domain-like"/>
    <property type="match status" value="1"/>
</dbReference>
<feature type="compositionally biased region" description="Acidic residues" evidence="4">
    <location>
        <begin position="257"/>
        <end position="295"/>
    </location>
</feature>
<dbReference type="GO" id="GO:0008033">
    <property type="term" value="P:tRNA processing"/>
    <property type="evidence" value="ECO:0007669"/>
    <property type="project" value="UniProtKB-KW"/>
</dbReference>
<evidence type="ECO:0000256" key="1">
    <source>
        <dbReference type="ARBA" id="ARBA00004123"/>
    </source>
</evidence>
<sequence length="306" mass="34547">MEQTRPFYDFCIPFNKDDKVMRALLNELVELGYKTIAIDQSFDHSRKEAGKRGSEMFPEPHKVEHLRKEFGDKLRILQRITILYVDVNVAHAMSVSLNLRKFNLIAGQPKTDAALTHCCTTFNGDLVTFDPAAGSRLMVNRKAYQVAVRRGMFFEIKYGPAIADSNNRKDMIKVAHNYGIKGKSRNIIFSSGAEHQFQLRGPYDVANLAFIFGLSEDQGKNAVDRHCRQLFLRAESRRLGKTIMFVKGGGPIVFSDSSDDNQGDSQDDEMEGCPKEEELDEESDGANGENNEEEENKPANKRLKTA</sequence>
<reference evidence="5" key="1">
    <citation type="submission" date="2025-05" db="UniProtKB">
        <authorList>
            <consortium name="RefSeq"/>
        </authorList>
    </citation>
    <scope>NUCLEOTIDE SEQUENCE [LARGE SCALE GENOMIC DNA]</scope>
    <source>
        <strain evidence="5">14028-0561.14</strain>
    </source>
</reference>
<dbReference type="RefSeq" id="XP_017021776.1">
    <property type="nucleotide sequence ID" value="XM_017166287.3"/>
</dbReference>
<dbReference type="AlphaFoldDB" id="A0A6P4IG78"/>
<comment type="similarity">
    <text evidence="2">Belongs to the eukaryotic/archaeal RNase P protein component 3 family.</text>
</comment>
<evidence type="ECO:0000313" key="5">
    <source>
        <dbReference type="Proteomes" id="UP001652661"/>
    </source>
</evidence>
<dbReference type="GO" id="GO:0005655">
    <property type="term" value="C:nucleolar ribonuclease P complex"/>
    <property type="evidence" value="ECO:0007669"/>
    <property type="project" value="TreeGrafter"/>
</dbReference>
<dbReference type="OrthoDB" id="17948at2759"/>
<keyword evidence="5" id="KW-1185">Reference proteome</keyword>
<keyword evidence="3" id="KW-0819">tRNA processing</keyword>
<dbReference type="GO" id="GO:0003723">
    <property type="term" value="F:RNA binding"/>
    <property type="evidence" value="ECO:0007669"/>
    <property type="project" value="TreeGrafter"/>
</dbReference>
<organism evidence="5 6">
    <name type="scientific">Drosophila kikkawai</name>
    <name type="common">Fruit fly</name>
    <dbReference type="NCBI Taxonomy" id="30033"/>
    <lineage>
        <taxon>Eukaryota</taxon>
        <taxon>Metazoa</taxon>
        <taxon>Ecdysozoa</taxon>
        <taxon>Arthropoda</taxon>
        <taxon>Hexapoda</taxon>
        <taxon>Insecta</taxon>
        <taxon>Pterygota</taxon>
        <taxon>Neoptera</taxon>
        <taxon>Endopterygota</taxon>
        <taxon>Diptera</taxon>
        <taxon>Brachycera</taxon>
        <taxon>Muscomorpha</taxon>
        <taxon>Ephydroidea</taxon>
        <taxon>Drosophilidae</taxon>
        <taxon>Drosophila</taxon>
        <taxon>Sophophora</taxon>
    </lineage>
</organism>
<reference evidence="6" key="2">
    <citation type="submission" date="2025-08" db="UniProtKB">
        <authorList>
            <consortium name="RefSeq"/>
        </authorList>
    </citation>
    <scope>IDENTIFICATION</scope>
    <source>
        <strain evidence="6">14028-0561.14</strain>
        <tissue evidence="6">Whole fly</tissue>
    </source>
</reference>
<feature type="region of interest" description="Disordered" evidence="4">
    <location>
        <begin position="254"/>
        <end position="306"/>
    </location>
</feature>
<evidence type="ECO:0000313" key="6">
    <source>
        <dbReference type="RefSeq" id="XP_017021776.1"/>
    </source>
</evidence>
<dbReference type="Proteomes" id="UP001652661">
    <property type="component" value="Chromosome 2L"/>
</dbReference>
<evidence type="ECO:0000256" key="3">
    <source>
        <dbReference type="ARBA" id="ARBA00022694"/>
    </source>
</evidence>
<accession>A0A6P4IG78</accession>
<name>A0A6P4IG78_DROKI</name>
<dbReference type="InterPro" id="IPR016195">
    <property type="entry name" value="Pol/histidinol_Pase-like"/>
</dbReference>
<dbReference type="InterPro" id="IPR002738">
    <property type="entry name" value="RNase_P_p30"/>
</dbReference>
<dbReference type="PANTHER" id="PTHR13031">
    <property type="entry name" value="RIBONUCLEASE P SUBUNIT P30"/>
    <property type="match status" value="1"/>
</dbReference>
<dbReference type="PANTHER" id="PTHR13031:SF0">
    <property type="entry name" value="RIBONUCLEASE P PROTEIN SUBUNIT P30"/>
    <property type="match status" value="1"/>
</dbReference>
<dbReference type="Gene3D" id="3.20.20.140">
    <property type="entry name" value="Metal-dependent hydrolases"/>
    <property type="match status" value="1"/>
</dbReference>
<evidence type="ECO:0000256" key="4">
    <source>
        <dbReference type="SAM" id="MobiDB-lite"/>
    </source>
</evidence>